<dbReference type="Proteomes" id="UP000251197">
    <property type="component" value="Unassembled WGS sequence"/>
</dbReference>
<keyword evidence="1" id="KW-1133">Transmembrane helix</keyword>
<keyword evidence="1" id="KW-0812">Transmembrane</keyword>
<feature type="transmembrane region" description="Helical" evidence="1">
    <location>
        <begin position="81"/>
        <end position="101"/>
    </location>
</feature>
<dbReference type="GO" id="GO:0022857">
    <property type="term" value="F:transmembrane transporter activity"/>
    <property type="evidence" value="ECO:0007669"/>
    <property type="project" value="UniProtKB-UniRule"/>
</dbReference>
<dbReference type="GO" id="GO:0005886">
    <property type="term" value="C:plasma membrane"/>
    <property type="evidence" value="ECO:0007669"/>
    <property type="project" value="UniProtKB-SubCell"/>
</dbReference>
<dbReference type="PANTHER" id="PTHR34300">
    <property type="entry name" value="QUEUOSINE PRECURSOR TRANSPORTER-RELATED"/>
    <property type="match status" value="1"/>
</dbReference>
<keyword evidence="1" id="KW-1003">Cell membrane</keyword>
<dbReference type="NCBIfam" id="TIGR00697">
    <property type="entry name" value="queuosine precursor transporter"/>
    <property type="match status" value="1"/>
</dbReference>
<comment type="subcellular location">
    <subcellularLocation>
        <location evidence="1">Cell inner membrane</location>
        <topology evidence="1">Multi-pass membrane protein</topology>
    </subcellularLocation>
</comment>
<keyword evidence="1" id="KW-0813">Transport</keyword>
<name>A0A2X3IHT4_9ENTR</name>
<comment type="function">
    <text evidence="1">Involved in the import of queuosine (Q) precursors, required for Q precursor salvage.</text>
</comment>
<dbReference type="PANTHER" id="PTHR34300:SF2">
    <property type="entry name" value="QUEUOSINE PRECURSOR TRANSPORTER-RELATED"/>
    <property type="match status" value="1"/>
</dbReference>
<comment type="similarity">
    <text evidence="1">Belongs to the vitamin uptake transporter (VUT/ECF) (TC 2.A.88) family. Q precursor transporter subfamily.</text>
</comment>
<feature type="transmembrane region" description="Helical" evidence="1">
    <location>
        <begin position="255"/>
        <end position="274"/>
    </location>
</feature>
<dbReference type="InterPro" id="IPR003744">
    <property type="entry name" value="YhhQ"/>
</dbReference>
<feature type="transmembrane region" description="Helical" evidence="1">
    <location>
        <begin position="144"/>
        <end position="165"/>
    </location>
</feature>
<dbReference type="HAMAP" id="MF_02088">
    <property type="entry name" value="Q_prec_transport"/>
    <property type="match status" value="1"/>
</dbReference>
<reference evidence="2 3" key="1">
    <citation type="submission" date="2018-06" db="EMBL/GenBank/DDBJ databases">
        <authorList>
            <consortium name="Pathogen Informatics"/>
            <person name="Doyle S."/>
        </authorList>
    </citation>
    <scope>NUCLEOTIDE SEQUENCE [LARGE SCALE GENOMIC DNA]</scope>
    <source>
        <strain evidence="2 3">NCTC12120</strain>
    </source>
</reference>
<accession>A0A2X3IHT4</accession>
<keyword evidence="1" id="KW-0997">Cell inner membrane</keyword>
<protein>
    <recommendedName>
        <fullName evidence="1">Probable queuosine precursor transporter</fullName>
        <shortName evidence="1">Q precursor transporter</shortName>
    </recommendedName>
</protein>
<proteinExistence type="inferred from homology"/>
<evidence type="ECO:0000256" key="1">
    <source>
        <dbReference type="HAMAP-Rule" id="MF_02088"/>
    </source>
</evidence>
<feature type="transmembrane region" description="Helical" evidence="1">
    <location>
        <begin position="177"/>
        <end position="197"/>
    </location>
</feature>
<keyword evidence="1" id="KW-0472">Membrane</keyword>
<evidence type="ECO:0000313" key="3">
    <source>
        <dbReference type="Proteomes" id="UP000251197"/>
    </source>
</evidence>
<organism evidence="2 3">
    <name type="scientific">Cedecea neteri</name>
    <dbReference type="NCBI Taxonomy" id="158822"/>
    <lineage>
        <taxon>Bacteria</taxon>
        <taxon>Pseudomonadati</taxon>
        <taxon>Pseudomonadota</taxon>
        <taxon>Gammaproteobacteria</taxon>
        <taxon>Enterobacterales</taxon>
        <taxon>Enterobacteriaceae</taxon>
        <taxon>Cedecea</taxon>
    </lineage>
</organism>
<sequence>MSVKYNLKYKLLGFLFGEIITARVLVLSTGKVIAMPLKELDDSEISDDLNPHEIKALHKKLYMHHNITTEYEMSDRNERSWYAYFSISLALAVIYILSTVSGVKPVHLSTFNLIIPPAIFFYPLTFILVDILNEFYGLKMARRTIIISFIANILFVGGLWMTTLLPDLKEWPHDQAYRYFIHNIIAVLLASSLAYLLSENINSWLLCKIKVLTNSRYLFVRVIISSVCAAAIDSIIFCSIAFYGVLSLPTIKAMIVSQFIIKLIYAVSGVFPIYGTRKLFRKFIHTVNQ</sequence>
<feature type="transmembrane region" description="Helical" evidence="1">
    <location>
        <begin position="113"/>
        <end position="132"/>
    </location>
</feature>
<dbReference type="Pfam" id="PF02592">
    <property type="entry name" value="Vut_1"/>
    <property type="match status" value="1"/>
</dbReference>
<gene>
    <name evidence="2" type="ORF">NCTC12120_05164</name>
</gene>
<evidence type="ECO:0000313" key="2">
    <source>
        <dbReference type="EMBL" id="SQC91982.1"/>
    </source>
</evidence>
<dbReference type="AlphaFoldDB" id="A0A2X3IHT4"/>
<dbReference type="EMBL" id="UAVU01000009">
    <property type="protein sequence ID" value="SQC91982.1"/>
    <property type="molecule type" value="Genomic_DNA"/>
</dbReference>
<feature type="transmembrane region" description="Helical" evidence="1">
    <location>
        <begin position="218"/>
        <end position="243"/>
    </location>
</feature>